<dbReference type="SUPFAM" id="SSF52540">
    <property type="entry name" value="P-loop containing nucleoside triphosphate hydrolases"/>
    <property type="match status" value="1"/>
</dbReference>
<name>A0A2L1U2P5_9BACL</name>
<evidence type="ECO:0000313" key="4">
    <source>
        <dbReference type="Proteomes" id="UP000239833"/>
    </source>
</evidence>
<dbReference type="RefSeq" id="WP_077997515.1">
    <property type="nucleotide sequence ID" value="NZ_CP019655.1"/>
</dbReference>
<keyword evidence="2" id="KW-0472">Membrane</keyword>
<keyword evidence="3" id="KW-0547">Nucleotide-binding</keyword>
<protein>
    <submittedName>
        <fullName evidence="3">Helicase/secretion neighborhood ATPase</fullName>
    </submittedName>
</protein>
<dbReference type="EMBL" id="CP019655">
    <property type="protein sequence ID" value="AVF27138.1"/>
    <property type="molecule type" value="Genomic_DNA"/>
</dbReference>
<dbReference type="Proteomes" id="UP000239833">
    <property type="component" value="Chromosome"/>
</dbReference>
<dbReference type="InterPro" id="IPR050921">
    <property type="entry name" value="T4SS_GSP_E_ATPase"/>
</dbReference>
<dbReference type="AlphaFoldDB" id="A0A2L1U2P5"/>
<dbReference type="PANTHER" id="PTHR30486">
    <property type="entry name" value="TWITCHING MOTILITY PROTEIN PILT"/>
    <property type="match status" value="1"/>
</dbReference>
<keyword evidence="2" id="KW-0812">Transmembrane</keyword>
<keyword evidence="2" id="KW-1133">Transmembrane helix</keyword>
<sequence>MPLFSWINLGMIVLVLITAGGFLYVKLTRNHIRETKEEAAGHIYSLETITDFIMHALNEMTDKNLYDLDLTEEEFRRNQNKRILLKRALKGCSQGDYQDKMYVKQLIADLLVHAYGINEETIQHVLPFKQTSMLSYQDKFEILLYMYKKKHGFQALSIMIDRHQLDEPKFLIEGGHTESYLITKKEIDFIFNREYVVLPFEDELQIVAQRVYQRYKGYGVVDEIRDMAIDGVSGGVSGLLSGEESSDMRVYVNQFEPDLPYAHDSVWIFYKGKSIHLEFLSFGSKAELKRVCQNLYKYNHPGQLSETSGYIVNEMKDGSRIVVVRPGFAETWSFFVRKFDLPNASLEQLIQGKQADLPIRFIQYLMKGSRITAVTGAQGSGKTTLLMAMIKYIYGAYTLRVQEMAFELQLRKIYRQRNIVSFRETKYISGQEGLDIQKKTDGTVHILGEVANDEVAAWMIQMSQVASLFTLFTHHAKTFRDLISSLRNSLLKTGVFHHERIAEQQVVQVINFDIHLQKDRDGYRYIERITECVPIEQDEAYPDEYRRKQGVDAKFECFLDTAPAYFEKSTNTKLYEARNIIEYRDGAYVPVHSISASSFQEMFGHMTQQDKDEFQAFLEDHWGRGQQAG</sequence>
<organism evidence="3 4">
    <name type="scientific">Paenibacillus larvae subsp. larvae</name>
    <dbReference type="NCBI Taxonomy" id="147375"/>
    <lineage>
        <taxon>Bacteria</taxon>
        <taxon>Bacillati</taxon>
        <taxon>Bacillota</taxon>
        <taxon>Bacilli</taxon>
        <taxon>Bacillales</taxon>
        <taxon>Paenibacillaceae</taxon>
        <taxon>Paenibacillus</taxon>
    </lineage>
</organism>
<dbReference type="GO" id="GO:0016887">
    <property type="term" value="F:ATP hydrolysis activity"/>
    <property type="evidence" value="ECO:0007669"/>
    <property type="project" value="InterPro"/>
</dbReference>
<evidence type="ECO:0000256" key="1">
    <source>
        <dbReference type="ARBA" id="ARBA00006611"/>
    </source>
</evidence>
<gene>
    <name evidence="3" type="ORF">ERICIII_03011</name>
</gene>
<dbReference type="PANTHER" id="PTHR30486:SF6">
    <property type="entry name" value="TYPE IV PILUS RETRACTATION ATPASE PILT"/>
    <property type="match status" value="1"/>
</dbReference>
<keyword evidence="3" id="KW-0067">ATP-binding</keyword>
<accession>A0A2L1U2P5</accession>
<dbReference type="GeneID" id="64219564"/>
<reference evidence="4" key="1">
    <citation type="submission" date="2017-02" db="EMBL/GenBank/DDBJ databases">
        <title>Delineation of Paenibacillus larvae strains originating from foulbrood outbreaks.</title>
        <authorList>
            <person name="Beims H."/>
            <person name="Bunk B."/>
            <person name="Sproeer C."/>
            <person name="Mohr K.I."/>
            <person name="Pradella S."/>
            <person name="Guenther G."/>
            <person name="Rohde M."/>
            <person name="von der Ohe W."/>
            <person name="Steinert M."/>
        </authorList>
    </citation>
    <scope>NUCLEOTIDE SEQUENCE [LARGE SCALE GENOMIC DNA]</scope>
    <source>
        <strain evidence="4">Eric_III</strain>
    </source>
</reference>
<dbReference type="InterPro" id="IPR027417">
    <property type="entry name" value="P-loop_NTPase"/>
</dbReference>
<evidence type="ECO:0000256" key="2">
    <source>
        <dbReference type="SAM" id="Phobius"/>
    </source>
</evidence>
<feature type="transmembrane region" description="Helical" evidence="2">
    <location>
        <begin position="6"/>
        <end position="25"/>
    </location>
</feature>
<keyword evidence="3" id="KW-0378">Hydrolase</keyword>
<comment type="similarity">
    <text evidence="1">Belongs to the GSP E family.</text>
</comment>
<proteinExistence type="inferred from homology"/>
<keyword evidence="3" id="KW-0347">Helicase</keyword>
<dbReference type="Gene3D" id="3.40.50.300">
    <property type="entry name" value="P-loop containing nucleotide triphosphate hydrolases"/>
    <property type="match status" value="1"/>
</dbReference>
<evidence type="ECO:0000313" key="3">
    <source>
        <dbReference type="EMBL" id="AVF27138.1"/>
    </source>
</evidence>
<dbReference type="GO" id="GO:0004386">
    <property type="term" value="F:helicase activity"/>
    <property type="evidence" value="ECO:0007669"/>
    <property type="project" value="UniProtKB-KW"/>
</dbReference>